<dbReference type="Proteomes" id="UP001318860">
    <property type="component" value="Unassembled WGS sequence"/>
</dbReference>
<feature type="compositionally biased region" description="Low complexity" evidence="9">
    <location>
        <begin position="745"/>
        <end position="759"/>
    </location>
</feature>
<evidence type="ECO:0000256" key="6">
    <source>
        <dbReference type="ARBA" id="ARBA00023055"/>
    </source>
</evidence>
<evidence type="ECO:0000313" key="12">
    <source>
        <dbReference type="EMBL" id="KAK6148144.1"/>
    </source>
</evidence>
<organism evidence="12 13">
    <name type="scientific">Rehmannia glutinosa</name>
    <name type="common">Chinese foxglove</name>
    <dbReference type="NCBI Taxonomy" id="99300"/>
    <lineage>
        <taxon>Eukaryota</taxon>
        <taxon>Viridiplantae</taxon>
        <taxon>Streptophyta</taxon>
        <taxon>Embryophyta</taxon>
        <taxon>Tracheophyta</taxon>
        <taxon>Spermatophyta</taxon>
        <taxon>Magnoliopsida</taxon>
        <taxon>eudicotyledons</taxon>
        <taxon>Gunneridae</taxon>
        <taxon>Pentapetalae</taxon>
        <taxon>asterids</taxon>
        <taxon>lamiids</taxon>
        <taxon>Lamiales</taxon>
        <taxon>Orobanchaceae</taxon>
        <taxon>Rehmannieae</taxon>
        <taxon>Rehmannia</taxon>
    </lineage>
</organism>
<feature type="region of interest" description="Disordered" evidence="9">
    <location>
        <begin position="708"/>
        <end position="827"/>
    </location>
</feature>
<evidence type="ECO:0000256" key="3">
    <source>
        <dbReference type="ARBA" id="ARBA00022692"/>
    </source>
</evidence>
<keyword evidence="5 10" id="KW-1133">Transmembrane helix</keyword>
<keyword evidence="4" id="KW-0256">Endoplasmic reticulum</keyword>
<keyword evidence="6" id="KW-0445">Lipid transport</keyword>
<accession>A0ABR0WPR0</accession>
<feature type="compositionally biased region" description="Basic and acidic residues" evidence="9">
    <location>
        <begin position="809"/>
        <end position="827"/>
    </location>
</feature>
<proteinExistence type="predicted"/>
<gene>
    <name evidence="12" type="ORF">DH2020_019056</name>
</gene>
<evidence type="ECO:0000313" key="13">
    <source>
        <dbReference type="Proteomes" id="UP001318860"/>
    </source>
</evidence>
<feature type="compositionally biased region" description="Polar residues" evidence="9">
    <location>
        <begin position="788"/>
        <end position="802"/>
    </location>
</feature>
<reference evidence="12 13" key="1">
    <citation type="journal article" date="2021" name="Comput. Struct. Biotechnol. J.">
        <title>De novo genome assembly of the potent medicinal plant Rehmannia glutinosa using nanopore technology.</title>
        <authorList>
            <person name="Ma L."/>
            <person name="Dong C."/>
            <person name="Song C."/>
            <person name="Wang X."/>
            <person name="Zheng X."/>
            <person name="Niu Y."/>
            <person name="Chen S."/>
            <person name="Feng W."/>
        </authorList>
    </citation>
    <scope>NUCLEOTIDE SEQUENCE [LARGE SCALE GENOMIC DNA]</scope>
    <source>
        <strain evidence="12">DH-2019</strain>
    </source>
</reference>
<dbReference type="EMBL" id="JABTTQ020000010">
    <property type="protein sequence ID" value="KAK6148144.1"/>
    <property type="molecule type" value="Genomic_DNA"/>
</dbReference>
<protein>
    <recommendedName>
        <fullName evidence="11">SMP-LTD domain-containing protein</fullName>
    </recommendedName>
</protein>
<evidence type="ECO:0000256" key="9">
    <source>
        <dbReference type="SAM" id="MobiDB-lite"/>
    </source>
</evidence>
<evidence type="ECO:0000256" key="10">
    <source>
        <dbReference type="SAM" id="Phobius"/>
    </source>
</evidence>
<dbReference type="SUPFAM" id="SSF50729">
    <property type="entry name" value="PH domain-like"/>
    <property type="match status" value="1"/>
</dbReference>
<dbReference type="CDD" id="cd21675">
    <property type="entry name" value="SMP_TEX2"/>
    <property type="match status" value="1"/>
</dbReference>
<dbReference type="PANTHER" id="PTHR13466:SF0">
    <property type="entry name" value="SMP-LTD DOMAIN-CONTAINING PROTEIN"/>
    <property type="match status" value="1"/>
</dbReference>
<dbReference type="PROSITE" id="PS51847">
    <property type="entry name" value="SMP"/>
    <property type="match status" value="1"/>
</dbReference>
<evidence type="ECO:0000256" key="8">
    <source>
        <dbReference type="ARBA" id="ARBA00023136"/>
    </source>
</evidence>
<feature type="compositionally biased region" description="Basic and acidic residues" evidence="9">
    <location>
        <begin position="768"/>
        <end position="787"/>
    </location>
</feature>
<comment type="caution">
    <text evidence="12">The sequence shown here is derived from an EMBL/GenBank/DDBJ whole genome shotgun (WGS) entry which is preliminary data.</text>
</comment>
<keyword evidence="8 10" id="KW-0472">Membrane</keyword>
<name>A0ABR0WPR0_REHGL</name>
<keyword evidence="13" id="KW-1185">Reference proteome</keyword>
<evidence type="ECO:0000259" key="11">
    <source>
        <dbReference type="PROSITE" id="PS51847"/>
    </source>
</evidence>
<feature type="transmembrane region" description="Helical" evidence="10">
    <location>
        <begin position="6"/>
        <end position="28"/>
    </location>
</feature>
<evidence type="ECO:0000256" key="2">
    <source>
        <dbReference type="ARBA" id="ARBA00022448"/>
    </source>
</evidence>
<evidence type="ECO:0000256" key="5">
    <source>
        <dbReference type="ARBA" id="ARBA00022989"/>
    </source>
</evidence>
<sequence length="852" mass="96382">MALLMLSAFMIGALTVVVMEVVGLWILIRSLNRKVEREEIKAKDAASVSSPGDLNPSLYDKQEARIDRKLFEHCNHSFDLKLFFDNILGLQPRKGINVPTLLCERRLRSYQANHPIFRGGAIWILEPDKVTKLGLEDKGPTDQKRKKEIMEVTPVRKYARIRDHYLILMESGGSCVEILLRGCTIVAVSATSLSSRKWAKRYPIKVESKDSAIYKGYKIIYIYLETSWEKESWCKALRLASCDDEDKLVWFSRLGMEFHNYLASLNAGYPQFMKPSAGSNAELIDKSVKLDNSSSKVRQFLKKLARKASKTGQDYKASGASISGHEERRISEKSRSFQDLILTNDLAKLDQTGKLPKMSFDDTSMASSISTSTVPGTGSHLSEISDADSNHKCFDEGTLCLNVIVSRLFFDAKNNNLIRSSIQNRIQRALANMRIPSYIGEVTCTSLDLGTLPPHILAMRVLPSNINEVWSLEIDVEYMGGMVLDFETRLEIRELELEEEETRFGTNTAGEVTSGLLEGFEHLGEQLKLYKRWLVIFNKRMMDIMTQIRLKTPKALHKHHLKGLDGSPYYILSPNKCHRFVSLSLGIRVSSLSGTIRLCMKPPPSDQIWFGFTSMPDIQFNLESFVGDHKITNGHLALFLISRFKAAIRETLVLPNSESVGIPWMLAEKDDWVPRKVAPFMWYKNNQDSVSNTTKHEVACFPGEVPHTAEANHGNSTRSEVNHEKSKIVGPIPEGTCESLDPCASSSSSIDESIKNDSSFQELRAPLLKKDKTQEFGTRSIEDKPDSRVNSPSRNFTEGQIHNSEDDDTRPRRIGTKERMRGLGKKMGEKIEVKRRHFEEKGRSFVERMRGP</sequence>
<dbReference type="PANTHER" id="PTHR13466">
    <property type="entry name" value="TEX2 PROTEIN-RELATED"/>
    <property type="match status" value="1"/>
</dbReference>
<feature type="domain" description="SMP-LTD" evidence="11">
    <location>
        <begin position="399"/>
        <end position="663"/>
    </location>
</feature>
<evidence type="ECO:0000256" key="7">
    <source>
        <dbReference type="ARBA" id="ARBA00023121"/>
    </source>
</evidence>
<keyword evidence="3 10" id="KW-0812">Transmembrane</keyword>
<evidence type="ECO:0000256" key="1">
    <source>
        <dbReference type="ARBA" id="ARBA00004586"/>
    </source>
</evidence>
<keyword evidence="7" id="KW-0446">Lipid-binding</keyword>
<evidence type="ECO:0000256" key="4">
    <source>
        <dbReference type="ARBA" id="ARBA00022824"/>
    </source>
</evidence>
<dbReference type="InterPro" id="IPR031468">
    <property type="entry name" value="SMP_LBD"/>
</dbReference>
<keyword evidence="2" id="KW-0813">Transport</keyword>
<dbReference type="Pfam" id="PF23065">
    <property type="entry name" value="PH_SMPa"/>
    <property type="match status" value="1"/>
</dbReference>
<dbReference type="InterPro" id="IPR057080">
    <property type="entry name" value="PH_SMPa"/>
</dbReference>
<comment type="subcellular location">
    <subcellularLocation>
        <location evidence="1">Endoplasmic reticulum membrane</location>
    </subcellularLocation>
</comment>